<accession>A0ABW0STA9</accession>
<dbReference type="EMBL" id="JBHSNG010000002">
    <property type="protein sequence ID" value="MFC5580028.1"/>
    <property type="molecule type" value="Genomic_DNA"/>
</dbReference>
<keyword evidence="2" id="KW-1185">Reference proteome</keyword>
<dbReference type="RefSeq" id="WP_377324149.1">
    <property type="nucleotide sequence ID" value="NZ_JBHSNG010000002.1"/>
</dbReference>
<comment type="caution">
    <text evidence="1">The sequence shown here is derived from an EMBL/GenBank/DDBJ whole genome shotgun (WGS) entry which is preliminary data.</text>
</comment>
<dbReference type="Proteomes" id="UP001596111">
    <property type="component" value="Unassembled WGS sequence"/>
</dbReference>
<protein>
    <recommendedName>
        <fullName evidence="3">YXWGXW repeat-containing protein</fullName>
    </recommendedName>
</protein>
<dbReference type="PROSITE" id="PS51257">
    <property type="entry name" value="PROKAR_LIPOPROTEIN"/>
    <property type="match status" value="1"/>
</dbReference>
<reference evidence="2" key="1">
    <citation type="journal article" date="2019" name="Int. J. Syst. Evol. Microbiol.">
        <title>The Global Catalogue of Microorganisms (GCM) 10K type strain sequencing project: providing services to taxonomists for standard genome sequencing and annotation.</title>
        <authorList>
            <consortium name="The Broad Institute Genomics Platform"/>
            <consortium name="The Broad Institute Genome Sequencing Center for Infectious Disease"/>
            <person name="Wu L."/>
            <person name="Ma J."/>
        </authorList>
    </citation>
    <scope>NUCLEOTIDE SEQUENCE [LARGE SCALE GENOMIC DNA]</scope>
    <source>
        <strain evidence="2">CGMCC 1.13587</strain>
    </source>
</reference>
<evidence type="ECO:0008006" key="3">
    <source>
        <dbReference type="Google" id="ProtNLM"/>
    </source>
</evidence>
<sequence>MRRFMSACLIAAALIGGSLAMTGCVVVAPRRGYHAGVWVPGYWAPRHVWVGGHWR</sequence>
<organism evidence="1 2">
    <name type="scientific">Rhodanobacter terrae</name>
    <dbReference type="NCBI Taxonomy" id="418647"/>
    <lineage>
        <taxon>Bacteria</taxon>
        <taxon>Pseudomonadati</taxon>
        <taxon>Pseudomonadota</taxon>
        <taxon>Gammaproteobacteria</taxon>
        <taxon>Lysobacterales</taxon>
        <taxon>Rhodanobacteraceae</taxon>
        <taxon>Rhodanobacter</taxon>
    </lineage>
</organism>
<evidence type="ECO:0000313" key="2">
    <source>
        <dbReference type="Proteomes" id="UP001596111"/>
    </source>
</evidence>
<evidence type="ECO:0000313" key="1">
    <source>
        <dbReference type="EMBL" id="MFC5580028.1"/>
    </source>
</evidence>
<gene>
    <name evidence="1" type="ORF">ACFPPB_02690</name>
</gene>
<name>A0ABW0STA9_9GAMM</name>
<proteinExistence type="predicted"/>